<dbReference type="InterPro" id="IPR011701">
    <property type="entry name" value="MFS"/>
</dbReference>
<feature type="transmembrane region" description="Helical" evidence="5">
    <location>
        <begin position="77"/>
        <end position="95"/>
    </location>
</feature>
<evidence type="ECO:0000313" key="8">
    <source>
        <dbReference type="Proteomes" id="UP000799302"/>
    </source>
</evidence>
<feature type="transmembrane region" description="Helical" evidence="5">
    <location>
        <begin position="343"/>
        <end position="366"/>
    </location>
</feature>
<feature type="transmembrane region" description="Helical" evidence="5">
    <location>
        <begin position="39"/>
        <end position="65"/>
    </location>
</feature>
<proteinExistence type="predicted"/>
<reference evidence="7" key="1">
    <citation type="journal article" date="2020" name="Stud. Mycol.">
        <title>101 Dothideomycetes genomes: a test case for predicting lifestyles and emergence of pathogens.</title>
        <authorList>
            <person name="Haridas S."/>
            <person name="Albert R."/>
            <person name="Binder M."/>
            <person name="Bloem J."/>
            <person name="Labutti K."/>
            <person name="Salamov A."/>
            <person name="Andreopoulos B."/>
            <person name="Baker S."/>
            <person name="Barry K."/>
            <person name="Bills G."/>
            <person name="Bluhm B."/>
            <person name="Cannon C."/>
            <person name="Castanera R."/>
            <person name="Culley D."/>
            <person name="Daum C."/>
            <person name="Ezra D."/>
            <person name="Gonzalez J."/>
            <person name="Henrissat B."/>
            <person name="Kuo A."/>
            <person name="Liang C."/>
            <person name="Lipzen A."/>
            <person name="Lutzoni F."/>
            <person name="Magnuson J."/>
            <person name="Mondo S."/>
            <person name="Nolan M."/>
            <person name="Ohm R."/>
            <person name="Pangilinan J."/>
            <person name="Park H.-J."/>
            <person name="Ramirez L."/>
            <person name="Alfaro M."/>
            <person name="Sun H."/>
            <person name="Tritt A."/>
            <person name="Yoshinaga Y."/>
            <person name="Zwiers L.-H."/>
            <person name="Turgeon B."/>
            <person name="Goodwin S."/>
            <person name="Spatafora J."/>
            <person name="Crous P."/>
            <person name="Grigoriev I."/>
        </authorList>
    </citation>
    <scope>NUCLEOTIDE SEQUENCE</scope>
    <source>
        <strain evidence="7">CBS 115976</strain>
    </source>
</reference>
<dbReference type="AlphaFoldDB" id="A0A6A6UE90"/>
<evidence type="ECO:0000256" key="1">
    <source>
        <dbReference type="ARBA" id="ARBA00004141"/>
    </source>
</evidence>
<dbReference type="EMBL" id="MU004234">
    <property type="protein sequence ID" value="KAF2670482.1"/>
    <property type="molecule type" value="Genomic_DNA"/>
</dbReference>
<organism evidence="7 8">
    <name type="scientific">Microthyrium microscopicum</name>
    <dbReference type="NCBI Taxonomy" id="703497"/>
    <lineage>
        <taxon>Eukaryota</taxon>
        <taxon>Fungi</taxon>
        <taxon>Dikarya</taxon>
        <taxon>Ascomycota</taxon>
        <taxon>Pezizomycotina</taxon>
        <taxon>Dothideomycetes</taxon>
        <taxon>Dothideomycetes incertae sedis</taxon>
        <taxon>Microthyriales</taxon>
        <taxon>Microthyriaceae</taxon>
        <taxon>Microthyrium</taxon>
    </lineage>
</organism>
<gene>
    <name evidence="7" type="ORF">BT63DRAFT_454671</name>
</gene>
<feature type="transmembrane region" description="Helical" evidence="5">
    <location>
        <begin position="406"/>
        <end position="430"/>
    </location>
</feature>
<sequence length="550" mass="58918">MTEQQANDVEKSLSASSSSHGCSESAQVAQVPPIHGWRLWITVTMLSLGLFLSVMETTIIATALIDISSNLGDFERSNWIVVSYMLTYTGFLIIFARCGDIFGQKSAFVTAVFIFTLSSLGCGLAQSMNQLISFRAIQGIGGAGVYILAMTVMIEIAPEGRQGLVSGLQGFIFALSSICGPILGGIITSKSTWRWIFNLNIPFGVVIIICVFRFFPANSNIPPIGFRGLVRVDIAGCLLSLTGSTLLILALEQGSLRSGWKSHVMIIFGVLSAMLMIAFAGWEYLLTFGHKFKAILPIFPATLLTRRVVSAAIITAFLTGFPFVATIIFLPQRYQLAQSLSPVAAGIRMLPLLVSSAFGSAIGGYLCNHTSIASYVLLAGTGTQVLGLGLMSSLKSLGSETTRQYGFQSILGIGFGLSLSSVLVVARFAVSAEDRAIAVGAVTQVRVFGGVLGSALCQALLNRAVQNDLAGSLPADDLTKLLNIPTRLDKFSPTQTLSVKRAYDRGFVLQNRTLMGFAVAAFVVSLFCYQKQSATPEQKESRDINNKTKS</sequence>
<dbReference type="Proteomes" id="UP000799302">
    <property type="component" value="Unassembled WGS sequence"/>
</dbReference>
<dbReference type="PRINTS" id="PR01036">
    <property type="entry name" value="TCRTETB"/>
</dbReference>
<feature type="transmembrane region" description="Helical" evidence="5">
    <location>
        <begin position="195"/>
        <end position="216"/>
    </location>
</feature>
<keyword evidence="2 5" id="KW-0812">Transmembrane</keyword>
<feature type="transmembrane region" description="Helical" evidence="5">
    <location>
        <begin position="137"/>
        <end position="156"/>
    </location>
</feature>
<evidence type="ECO:0000256" key="4">
    <source>
        <dbReference type="ARBA" id="ARBA00023136"/>
    </source>
</evidence>
<evidence type="ECO:0000313" key="7">
    <source>
        <dbReference type="EMBL" id="KAF2670482.1"/>
    </source>
</evidence>
<feature type="transmembrane region" description="Helical" evidence="5">
    <location>
        <begin position="228"/>
        <end position="251"/>
    </location>
</feature>
<dbReference type="Gene3D" id="1.20.1250.20">
    <property type="entry name" value="MFS general substrate transporter like domains"/>
    <property type="match status" value="1"/>
</dbReference>
<evidence type="ECO:0000259" key="6">
    <source>
        <dbReference type="PROSITE" id="PS50850"/>
    </source>
</evidence>
<dbReference type="Pfam" id="PF07690">
    <property type="entry name" value="MFS_1"/>
    <property type="match status" value="1"/>
</dbReference>
<dbReference type="GO" id="GO:0022857">
    <property type="term" value="F:transmembrane transporter activity"/>
    <property type="evidence" value="ECO:0007669"/>
    <property type="project" value="InterPro"/>
</dbReference>
<evidence type="ECO:0000256" key="2">
    <source>
        <dbReference type="ARBA" id="ARBA00022692"/>
    </source>
</evidence>
<dbReference type="SUPFAM" id="SSF103473">
    <property type="entry name" value="MFS general substrate transporter"/>
    <property type="match status" value="1"/>
</dbReference>
<dbReference type="InterPro" id="IPR036259">
    <property type="entry name" value="MFS_trans_sf"/>
</dbReference>
<accession>A0A6A6UE90</accession>
<evidence type="ECO:0000256" key="5">
    <source>
        <dbReference type="SAM" id="Phobius"/>
    </source>
</evidence>
<feature type="transmembrane region" description="Helical" evidence="5">
    <location>
        <begin position="308"/>
        <end position="331"/>
    </location>
</feature>
<dbReference type="PANTHER" id="PTHR23501">
    <property type="entry name" value="MAJOR FACILITATOR SUPERFAMILY"/>
    <property type="match status" value="1"/>
</dbReference>
<dbReference type="OrthoDB" id="440553at2759"/>
<evidence type="ECO:0000256" key="3">
    <source>
        <dbReference type="ARBA" id="ARBA00022989"/>
    </source>
</evidence>
<keyword evidence="8" id="KW-1185">Reference proteome</keyword>
<name>A0A6A6UE90_9PEZI</name>
<protein>
    <submittedName>
        <fullName evidence="7">MFS general substrate transporter</fullName>
    </submittedName>
</protein>
<keyword evidence="3 5" id="KW-1133">Transmembrane helix</keyword>
<feature type="transmembrane region" description="Helical" evidence="5">
    <location>
        <begin position="107"/>
        <end position="125"/>
    </location>
</feature>
<feature type="domain" description="Major facilitator superfamily (MFS) profile" evidence="6">
    <location>
        <begin position="42"/>
        <end position="533"/>
    </location>
</feature>
<comment type="subcellular location">
    <subcellularLocation>
        <location evidence="1">Membrane</location>
        <topology evidence="1">Multi-pass membrane protein</topology>
    </subcellularLocation>
</comment>
<dbReference type="InterPro" id="IPR020846">
    <property type="entry name" value="MFS_dom"/>
</dbReference>
<feature type="transmembrane region" description="Helical" evidence="5">
    <location>
        <begin position="263"/>
        <end position="282"/>
    </location>
</feature>
<dbReference type="PANTHER" id="PTHR23501:SF43">
    <property type="entry name" value="MULTIDRUG TRANSPORTER, PUTATIVE (AFU_ORTHOLOGUE AFUA_6G03040)-RELATED"/>
    <property type="match status" value="1"/>
</dbReference>
<keyword evidence="4 5" id="KW-0472">Membrane</keyword>
<dbReference type="PROSITE" id="PS50850">
    <property type="entry name" value="MFS"/>
    <property type="match status" value="1"/>
</dbReference>
<dbReference type="GO" id="GO:0005886">
    <property type="term" value="C:plasma membrane"/>
    <property type="evidence" value="ECO:0007669"/>
    <property type="project" value="TreeGrafter"/>
</dbReference>
<feature type="transmembrane region" description="Helical" evidence="5">
    <location>
        <begin position="168"/>
        <end position="188"/>
    </location>
</feature>
<feature type="transmembrane region" description="Helical" evidence="5">
    <location>
        <begin position="372"/>
        <end position="394"/>
    </location>
</feature>